<sequence length="164" mass="18299">MRIGWLAAGLFLFLTIGPANAHRVHEAVTEIRFNERTSEVEIVHRLFAHDLEFAMVEAGMSEDTVPGSSEWNAAADDFLSAAFSFGMNGEIREPDFVGLELEGRFVWAYYVVPAQEAYSEVAVDNRLMMSSFEDQANLTNVFFGETVRTASQTPQNADWAILTP</sequence>
<dbReference type="EMBL" id="JAZDRP010000009">
    <property type="protein sequence ID" value="MEE2527188.1"/>
    <property type="molecule type" value="Genomic_DNA"/>
</dbReference>
<feature type="chain" id="PRO_5045176464" evidence="1">
    <location>
        <begin position="22"/>
        <end position="164"/>
    </location>
</feature>
<dbReference type="Proteomes" id="UP001354971">
    <property type="component" value="Unassembled WGS sequence"/>
</dbReference>
<name>A0ABU7LTH1_9PROT</name>
<evidence type="ECO:0000313" key="3">
    <source>
        <dbReference type="Proteomes" id="UP001354971"/>
    </source>
</evidence>
<dbReference type="RefSeq" id="WP_330199874.1">
    <property type="nucleotide sequence ID" value="NZ_JAZDRP010000009.1"/>
</dbReference>
<dbReference type="Pfam" id="PF20420">
    <property type="entry name" value="DUF6702"/>
    <property type="match status" value="1"/>
</dbReference>
<gene>
    <name evidence="2" type="ORF">V0U79_12495</name>
</gene>
<keyword evidence="3" id="KW-1185">Reference proteome</keyword>
<comment type="caution">
    <text evidence="2">The sequence shown here is derived from an EMBL/GenBank/DDBJ whole genome shotgun (WGS) entry which is preliminary data.</text>
</comment>
<dbReference type="InterPro" id="IPR046525">
    <property type="entry name" value="DUF6702"/>
</dbReference>
<evidence type="ECO:0000256" key="1">
    <source>
        <dbReference type="SAM" id="SignalP"/>
    </source>
</evidence>
<feature type="signal peptide" evidence="1">
    <location>
        <begin position="1"/>
        <end position="21"/>
    </location>
</feature>
<protein>
    <submittedName>
        <fullName evidence="2">DUF6702 family protein</fullName>
    </submittedName>
</protein>
<reference evidence="2 3" key="1">
    <citation type="submission" date="2024-01" db="EMBL/GenBank/DDBJ databases">
        <title>Hyphobacterium bacterium isolated from marine sediment.</title>
        <authorList>
            <person name="Zhao S."/>
        </authorList>
    </citation>
    <scope>NUCLEOTIDE SEQUENCE [LARGE SCALE GENOMIC DNA]</scope>
    <source>
        <strain evidence="3">HN65</strain>
    </source>
</reference>
<proteinExistence type="predicted"/>
<accession>A0ABU7LTH1</accession>
<evidence type="ECO:0000313" key="2">
    <source>
        <dbReference type="EMBL" id="MEE2527188.1"/>
    </source>
</evidence>
<organism evidence="2 3">
    <name type="scientific">Hyphobacterium lacteum</name>
    <dbReference type="NCBI Taxonomy" id="3116575"/>
    <lineage>
        <taxon>Bacteria</taxon>
        <taxon>Pseudomonadati</taxon>
        <taxon>Pseudomonadota</taxon>
        <taxon>Alphaproteobacteria</taxon>
        <taxon>Maricaulales</taxon>
        <taxon>Maricaulaceae</taxon>
        <taxon>Hyphobacterium</taxon>
    </lineage>
</organism>
<keyword evidence="1" id="KW-0732">Signal</keyword>